<dbReference type="AlphaFoldDB" id="A0A1M5HAX3"/>
<dbReference type="GO" id="GO:0016020">
    <property type="term" value="C:membrane"/>
    <property type="evidence" value="ECO:0007669"/>
    <property type="project" value="TreeGrafter"/>
</dbReference>
<gene>
    <name evidence="3" type="ORF">SAMN05443248_0391</name>
</gene>
<dbReference type="PANTHER" id="PTHR23028">
    <property type="entry name" value="ACETYLTRANSFERASE"/>
    <property type="match status" value="1"/>
</dbReference>
<feature type="transmembrane region" description="Helical" evidence="1">
    <location>
        <begin position="299"/>
        <end position="323"/>
    </location>
</feature>
<feature type="transmembrane region" description="Helical" evidence="1">
    <location>
        <begin position="365"/>
        <end position="387"/>
    </location>
</feature>
<evidence type="ECO:0000313" key="4">
    <source>
        <dbReference type="Proteomes" id="UP000189796"/>
    </source>
</evidence>
<keyword evidence="1" id="KW-1133">Transmembrane helix</keyword>
<feature type="transmembrane region" description="Helical" evidence="1">
    <location>
        <begin position="45"/>
        <end position="66"/>
    </location>
</feature>
<dbReference type="OrthoDB" id="505919at2"/>
<proteinExistence type="predicted"/>
<dbReference type="InterPro" id="IPR002656">
    <property type="entry name" value="Acyl_transf_3_dom"/>
</dbReference>
<dbReference type="GO" id="GO:0016747">
    <property type="term" value="F:acyltransferase activity, transferring groups other than amino-acyl groups"/>
    <property type="evidence" value="ECO:0007669"/>
    <property type="project" value="InterPro"/>
</dbReference>
<keyword evidence="3" id="KW-0012">Acyltransferase</keyword>
<dbReference type="Pfam" id="PF01757">
    <property type="entry name" value="Acyl_transf_3"/>
    <property type="match status" value="1"/>
</dbReference>
<keyword evidence="3" id="KW-0378">Hydrolase</keyword>
<protein>
    <submittedName>
        <fullName evidence="3">Peptidoglycan/LPS O-acetylase OafA/YrhL, contains acyltransferase and SGNH-hydrolase domains</fullName>
    </submittedName>
</protein>
<evidence type="ECO:0000313" key="3">
    <source>
        <dbReference type="EMBL" id="SHG13073.1"/>
    </source>
</evidence>
<dbReference type="GO" id="GO:0016787">
    <property type="term" value="F:hydrolase activity"/>
    <property type="evidence" value="ECO:0007669"/>
    <property type="project" value="UniProtKB-KW"/>
</dbReference>
<dbReference type="InterPro" id="IPR050879">
    <property type="entry name" value="Acyltransferase_3"/>
</dbReference>
<dbReference type="EMBL" id="LT670817">
    <property type="protein sequence ID" value="SHG13073.1"/>
    <property type="molecule type" value="Genomic_DNA"/>
</dbReference>
<keyword evidence="1" id="KW-0812">Transmembrane</keyword>
<dbReference type="Proteomes" id="UP000189796">
    <property type="component" value="Chromosome I"/>
</dbReference>
<feature type="transmembrane region" description="Helical" evidence="1">
    <location>
        <begin position="335"/>
        <end position="359"/>
    </location>
</feature>
<feature type="transmembrane region" description="Helical" evidence="1">
    <location>
        <begin position="179"/>
        <end position="204"/>
    </location>
</feature>
<dbReference type="PANTHER" id="PTHR23028:SF53">
    <property type="entry name" value="ACYL_TRANSF_3 DOMAIN-CONTAINING PROTEIN"/>
    <property type="match status" value="1"/>
</dbReference>
<feature type="transmembrane region" description="Helical" evidence="1">
    <location>
        <begin position="119"/>
        <end position="137"/>
    </location>
</feature>
<feature type="domain" description="Acyltransferase 3" evidence="2">
    <location>
        <begin position="43"/>
        <end position="378"/>
    </location>
</feature>
<keyword evidence="1" id="KW-0472">Membrane</keyword>
<feature type="transmembrane region" description="Helical" evidence="1">
    <location>
        <begin position="243"/>
        <end position="263"/>
    </location>
</feature>
<dbReference type="GO" id="GO:0000271">
    <property type="term" value="P:polysaccharide biosynthetic process"/>
    <property type="evidence" value="ECO:0007669"/>
    <property type="project" value="TreeGrafter"/>
</dbReference>
<organism evidence="3 4">
    <name type="scientific">Bradyrhizobium erythrophlei</name>
    <dbReference type="NCBI Taxonomy" id="1437360"/>
    <lineage>
        <taxon>Bacteria</taxon>
        <taxon>Pseudomonadati</taxon>
        <taxon>Pseudomonadota</taxon>
        <taxon>Alphaproteobacteria</taxon>
        <taxon>Hyphomicrobiales</taxon>
        <taxon>Nitrobacteraceae</taxon>
        <taxon>Bradyrhizobium</taxon>
    </lineage>
</organism>
<keyword evidence="3" id="KW-0808">Transferase</keyword>
<feature type="transmembrane region" description="Helical" evidence="1">
    <location>
        <begin position="211"/>
        <end position="231"/>
    </location>
</feature>
<reference evidence="3 4" key="1">
    <citation type="submission" date="2016-11" db="EMBL/GenBank/DDBJ databases">
        <authorList>
            <person name="Jaros S."/>
            <person name="Januszkiewicz K."/>
            <person name="Wedrychowicz H."/>
        </authorList>
    </citation>
    <scope>NUCLEOTIDE SEQUENCE [LARGE SCALE GENOMIC DNA]</scope>
    <source>
        <strain evidence="3 4">GAS138</strain>
    </source>
</reference>
<feature type="transmembrane region" description="Helical" evidence="1">
    <location>
        <begin position="275"/>
        <end position="293"/>
    </location>
</feature>
<name>A0A1M5HAX3_9BRAD</name>
<accession>A0A1M5HAX3</accession>
<evidence type="ECO:0000259" key="2">
    <source>
        <dbReference type="Pfam" id="PF01757"/>
    </source>
</evidence>
<sequence length="414" mass="45057">MTLFAVWPYFLLVFVVSIACGRLPPFKLVDDARAAAGMRTETLDGLRGFLALSVFVHHFVITHRYLQSGIWDYPPSAFYTLLGQVGFGGFFMITGFLFWGKLLDARGRPDWWTLYLGRVFRIGPMYVLVVVLMLFVVAYRTGFQLREPLATVCISVSEWLALGVFPQQPEVNGYQATGLILAGVTWTIFCEWAFYAVLPLLAIIARSRRHALFVGIGLGACLLTSACEPTLTAGLATPMTAGLVMGIVADLLAFFLSGMLVASLRRTSMRECMPAGWLSPIALGCLGTIFVGFDTALGSVQIALMALFFYAVCKGGTLFGLLTTPAARRLGNVSYSVYLMQGIVLTAAFAVPSIKIFALQGVFEYWAVGVLSALALASVSATTYLAVEKPGMAFGRRIRHRFGGFSAMPRTGSR</sequence>
<feature type="transmembrane region" description="Helical" evidence="1">
    <location>
        <begin position="78"/>
        <end position="99"/>
    </location>
</feature>
<evidence type="ECO:0000256" key="1">
    <source>
        <dbReference type="SAM" id="Phobius"/>
    </source>
</evidence>